<dbReference type="Pfam" id="PF13428">
    <property type="entry name" value="TPR_14"/>
    <property type="match status" value="1"/>
</dbReference>
<comment type="caution">
    <text evidence="4">The sequence shown here is derived from an EMBL/GenBank/DDBJ whole genome shotgun (WGS) entry which is preliminary data.</text>
</comment>
<dbReference type="SUPFAM" id="SSF48452">
    <property type="entry name" value="TPR-like"/>
    <property type="match status" value="1"/>
</dbReference>
<dbReference type="InterPro" id="IPR002088">
    <property type="entry name" value="Prenyl_trans_a"/>
</dbReference>
<dbReference type="OrthoDB" id="124397at2759"/>
<protein>
    <recommendedName>
        <fullName evidence="3">ER membrane protein complex subunit 2</fullName>
    </recommendedName>
</protein>
<accession>A0A9P6EJ35</accession>
<organism evidence="4 5">
    <name type="scientific">Crepidotus variabilis</name>
    <dbReference type="NCBI Taxonomy" id="179855"/>
    <lineage>
        <taxon>Eukaryota</taxon>
        <taxon>Fungi</taxon>
        <taxon>Dikarya</taxon>
        <taxon>Basidiomycota</taxon>
        <taxon>Agaricomycotina</taxon>
        <taxon>Agaricomycetes</taxon>
        <taxon>Agaricomycetidae</taxon>
        <taxon>Agaricales</taxon>
        <taxon>Agaricineae</taxon>
        <taxon>Crepidotaceae</taxon>
        <taxon>Crepidotus</taxon>
    </lineage>
</organism>
<dbReference type="InterPro" id="IPR039856">
    <property type="entry name" value="EMC2-like"/>
</dbReference>
<dbReference type="InterPro" id="IPR011990">
    <property type="entry name" value="TPR-like_helical_dom_sf"/>
</dbReference>
<dbReference type="AlphaFoldDB" id="A0A9P6EJ35"/>
<reference evidence="4" key="1">
    <citation type="submission" date="2020-11" db="EMBL/GenBank/DDBJ databases">
        <authorList>
            <consortium name="DOE Joint Genome Institute"/>
            <person name="Ahrendt S."/>
            <person name="Riley R."/>
            <person name="Andreopoulos W."/>
            <person name="Labutti K."/>
            <person name="Pangilinan J."/>
            <person name="Ruiz-Duenas F.J."/>
            <person name="Barrasa J.M."/>
            <person name="Sanchez-Garcia M."/>
            <person name="Camarero S."/>
            <person name="Miyauchi S."/>
            <person name="Serrano A."/>
            <person name="Linde D."/>
            <person name="Babiker R."/>
            <person name="Drula E."/>
            <person name="Ayuso-Fernandez I."/>
            <person name="Pacheco R."/>
            <person name="Padilla G."/>
            <person name="Ferreira P."/>
            <person name="Barriuso J."/>
            <person name="Kellner H."/>
            <person name="Castanera R."/>
            <person name="Alfaro M."/>
            <person name="Ramirez L."/>
            <person name="Pisabarro A.G."/>
            <person name="Kuo A."/>
            <person name="Tritt A."/>
            <person name="Lipzen A."/>
            <person name="He G."/>
            <person name="Yan M."/>
            <person name="Ng V."/>
            <person name="Cullen D."/>
            <person name="Martin F."/>
            <person name="Rosso M.-N."/>
            <person name="Henrissat B."/>
            <person name="Hibbett D."/>
            <person name="Martinez A.T."/>
            <person name="Grigoriev I.V."/>
        </authorList>
    </citation>
    <scope>NUCLEOTIDE SEQUENCE</scope>
    <source>
        <strain evidence="4">CBS 506.95</strain>
    </source>
</reference>
<keyword evidence="3" id="KW-0472">Membrane</keyword>
<dbReference type="PROSITE" id="PS51147">
    <property type="entry name" value="PFTA"/>
    <property type="match status" value="1"/>
</dbReference>
<evidence type="ECO:0000256" key="2">
    <source>
        <dbReference type="PROSITE-ProRule" id="PRU00339"/>
    </source>
</evidence>
<evidence type="ECO:0000256" key="3">
    <source>
        <dbReference type="RuleBase" id="RU367091"/>
    </source>
</evidence>
<comment type="similarity">
    <text evidence="3">Belongs to the EMC2 family.</text>
</comment>
<dbReference type="SMART" id="SM00028">
    <property type="entry name" value="TPR"/>
    <property type="match status" value="3"/>
</dbReference>
<evidence type="ECO:0000313" key="4">
    <source>
        <dbReference type="EMBL" id="KAF9530621.1"/>
    </source>
</evidence>
<proteinExistence type="inferred from homology"/>
<dbReference type="EMBL" id="MU157839">
    <property type="protein sequence ID" value="KAF9530621.1"/>
    <property type="molecule type" value="Genomic_DNA"/>
</dbReference>
<comment type="subunit">
    <text evidence="3">Component of the ER membrane protein complex (EMC).</text>
</comment>
<dbReference type="InterPro" id="IPR019734">
    <property type="entry name" value="TPR_rpt"/>
</dbReference>
<dbReference type="PROSITE" id="PS50005">
    <property type="entry name" value="TPR"/>
    <property type="match status" value="1"/>
</dbReference>
<dbReference type="Gene3D" id="1.25.40.10">
    <property type="entry name" value="Tetratricopeptide repeat domain"/>
    <property type="match status" value="1"/>
</dbReference>
<comment type="subcellular location">
    <subcellularLocation>
        <location evidence="3">Endoplasmic reticulum membrane</location>
        <topology evidence="3">Peripheral membrane protein</topology>
        <orientation evidence="3">Cytoplasmic side</orientation>
    </subcellularLocation>
</comment>
<keyword evidence="3" id="KW-0256">Endoplasmic reticulum</keyword>
<gene>
    <name evidence="4" type="ORF">CPB83DRAFT_763061</name>
</gene>
<keyword evidence="5" id="KW-1185">Reference proteome</keyword>
<dbReference type="GO" id="GO:0072546">
    <property type="term" value="C:EMC complex"/>
    <property type="evidence" value="ECO:0007669"/>
    <property type="project" value="UniProtKB-UniRule"/>
</dbReference>
<comment type="function">
    <text evidence="3">Part of the endoplasmic reticulum membrane protein complex (EMC) that enables the energy-independent insertion into endoplasmic reticulum membranes of newly synthesized membrane proteins.</text>
</comment>
<dbReference type="PANTHER" id="PTHR12760">
    <property type="entry name" value="TETRATRICOPEPTIDE REPEAT PROTEIN"/>
    <property type="match status" value="1"/>
</dbReference>
<evidence type="ECO:0000256" key="1">
    <source>
        <dbReference type="ARBA" id="ARBA00022803"/>
    </source>
</evidence>
<dbReference type="Proteomes" id="UP000807306">
    <property type="component" value="Unassembled WGS sequence"/>
</dbReference>
<evidence type="ECO:0000313" key="5">
    <source>
        <dbReference type="Proteomes" id="UP000807306"/>
    </source>
</evidence>
<name>A0A9P6EJ35_9AGAR</name>
<feature type="repeat" description="TPR" evidence="2">
    <location>
        <begin position="148"/>
        <end position="181"/>
    </location>
</feature>
<sequence length="292" mass="32429">MSNVQGALAKLASYRAKNTRESRQTFETGLLVLKSGKTSGLGDEEWSFYEQLILSALDIGRIDVADQCLTKLSVKFPESPRVDVLNGIRMEATESPEKVLAYYDHLMKIDPANVSAWRRRVSVLRRLGRLDKAVEELNELLDTVYTDSEGWLELADMYSLCNQYPSALQALSHALLLSPQNPFTFLQFAETAYTSGDLPLALKMYLVVIEMNDSEDADAIPLGISVRAWWGAKLCTRQLVLSSSYHGSPSNTPVPKNLALLDELATERVLTAYSGEKGVQTRSLVSGWMSGR</sequence>
<keyword evidence="1 2" id="KW-0802">TPR repeat</keyword>
<dbReference type="GO" id="GO:0008318">
    <property type="term" value="F:protein prenyltransferase activity"/>
    <property type="evidence" value="ECO:0007669"/>
    <property type="project" value="InterPro"/>
</dbReference>